<proteinExistence type="predicted"/>
<feature type="transmembrane region" description="Helical" evidence="1">
    <location>
        <begin position="99"/>
        <end position="121"/>
    </location>
</feature>
<dbReference type="STRING" id="146817.SAMN04488502_1025"/>
<keyword evidence="1" id="KW-1133">Transmembrane helix</keyword>
<gene>
    <name evidence="2" type="ORF">SAMN04488502_1025</name>
</gene>
<protein>
    <submittedName>
        <fullName evidence="2">Uncharacterized protein</fullName>
    </submittedName>
</protein>
<evidence type="ECO:0000256" key="1">
    <source>
        <dbReference type="SAM" id="Phobius"/>
    </source>
</evidence>
<reference evidence="2 3" key="1">
    <citation type="submission" date="2016-10" db="EMBL/GenBank/DDBJ databases">
        <authorList>
            <person name="de Groot N.N."/>
        </authorList>
    </citation>
    <scope>NUCLEOTIDE SEQUENCE [LARGE SCALE GENOMIC DNA]</scope>
    <source>
        <strain evidence="2 3">DSM 1736</strain>
    </source>
</reference>
<name>A0A1G9Q1Q1_9FIRM</name>
<sequence length="573" mass="64203">MNAVVLTIFVIFNFFYLFFEMPVFSWGFTDWSPLAMIWGILLLVVPAVLLINKFRAYLRGTVLGELLEQHFGWVFQERNNVVDITNYQHNGNMSKRHKLLAVCGAALLVLGLVNLLILPLLTSLPLFYSKAYRNLLGDVKESSFSSDIEPINLAQIRIVDEETARKLAEKKIGEVPALGSQVQMGALALQNVKGGLYYIAPLEHRGLFQWISNRSPGSEGFVMVSATNPQDVRLIQDIHIKYQLRGFLFDYLPRYLYFKGIVTAGMADFSFEVDDELQPYWVVPLYKNKIGYGGADAVGVVTVNAQTGDIARYSLENIPAWLDRVQPEQLVFKQIRDWGEYVNGYWNSIFAKTGTLRPTNNELHLIYGNDDHVYWYTGITSLGRDESTVGFILVNSRTKEAKWYKVAGANEAGARKSAEGQVQEKGYRAGYPILYNINGIPTYIAPLKDKEGLLKAIASISVENYNLVGVGPDIESSLRAYQQSLANRGNMFIPGNEVARAELTGKISRLSQVVKGGESYFYLMLEGDPRIFIGTINTAPKLPLVKPGDVVKITVNNTHDETINIVGFQGENY</sequence>
<dbReference type="OrthoDB" id="3169575at2"/>
<organism evidence="2 3">
    <name type="scientific">Dendrosporobacter quercicolus</name>
    <dbReference type="NCBI Taxonomy" id="146817"/>
    <lineage>
        <taxon>Bacteria</taxon>
        <taxon>Bacillati</taxon>
        <taxon>Bacillota</taxon>
        <taxon>Negativicutes</taxon>
        <taxon>Selenomonadales</taxon>
        <taxon>Sporomusaceae</taxon>
        <taxon>Dendrosporobacter</taxon>
    </lineage>
</organism>
<feature type="transmembrane region" description="Helical" evidence="1">
    <location>
        <begin position="7"/>
        <end position="28"/>
    </location>
</feature>
<accession>A0A1G9Q1Q1</accession>
<dbReference type="AlphaFoldDB" id="A0A1G9Q1Q1"/>
<feature type="transmembrane region" description="Helical" evidence="1">
    <location>
        <begin position="34"/>
        <end position="51"/>
    </location>
</feature>
<dbReference type="Proteomes" id="UP000214880">
    <property type="component" value="Unassembled WGS sequence"/>
</dbReference>
<dbReference type="RefSeq" id="WP_092069960.1">
    <property type="nucleotide sequence ID" value="NZ_FNHB01000002.1"/>
</dbReference>
<keyword evidence="1" id="KW-0472">Membrane</keyword>
<evidence type="ECO:0000313" key="3">
    <source>
        <dbReference type="Proteomes" id="UP000214880"/>
    </source>
</evidence>
<dbReference type="EMBL" id="FNHB01000002">
    <property type="protein sequence ID" value="SDM04661.1"/>
    <property type="molecule type" value="Genomic_DNA"/>
</dbReference>
<keyword evidence="1" id="KW-0812">Transmembrane</keyword>
<evidence type="ECO:0000313" key="2">
    <source>
        <dbReference type="EMBL" id="SDM04661.1"/>
    </source>
</evidence>
<keyword evidence="3" id="KW-1185">Reference proteome</keyword>